<feature type="domain" description="DNA-binding protein H-NS-like C-terminal" evidence="2">
    <location>
        <begin position="67"/>
        <end position="112"/>
    </location>
</feature>
<protein>
    <submittedName>
        <fullName evidence="3">Transcriptional regulator</fullName>
    </submittedName>
</protein>
<dbReference type="GO" id="GO:0003677">
    <property type="term" value="F:DNA binding"/>
    <property type="evidence" value="ECO:0007669"/>
    <property type="project" value="InterPro"/>
</dbReference>
<proteinExistence type="predicted"/>
<dbReference type="EMBL" id="QFPW01000010">
    <property type="protein sequence ID" value="PZQ48750.1"/>
    <property type="molecule type" value="Genomic_DNA"/>
</dbReference>
<dbReference type="InterPro" id="IPR027444">
    <property type="entry name" value="H-NS_C_dom"/>
</dbReference>
<dbReference type="InterPro" id="IPR037150">
    <property type="entry name" value="H-NS_C_dom_sf"/>
</dbReference>
<dbReference type="Pfam" id="PF00816">
    <property type="entry name" value="Histone_HNS"/>
    <property type="match status" value="1"/>
</dbReference>
<name>A0A2W5QBG4_RHOSU</name>
<dbReference type="Proteomes" id="UP000249185">
    <property type="component" value="Unassembled WGS sequence"/>
</dbReference>
<dbReference type="Gene3D" id="4.10.430.10">
    <property type="entry name" value="Histone-like protein H-NS, C-terminal domain"/>
    <property type="match status" value="1"/>
</dbReference>
<gene>
    <name evidence="3" type="ORF">DI556_13105</name>
</gene>
<evidence type="ECO:0000259" key="2">
    <source>
        <dbReference type="SMART" id="SM00528"/>
    </source>
</evidence>
<evidence type="ECO:0000256" key="1">
    <source>
        <dbReference type="SAM" id="MobiDB-lite"/>
    </source>
</evidence>
<organism evidence="3 4">
    <name type="scientific">Rhodovulum sulfidophilum</name>
    <name type="common">Rhodobacter sulfidophilus</name>
    <dbReference type="NCBI Taxonomy" id="35806"/>
    <lineage>
        <taxon>Bacteria</taxon>
        <taxon>Pseudomonadati</taxon>
        <taxon>Pseudomonadota</taxon>
        <taxon>Alphaproteobacteria</taxon>
        <taxon>Rhodobacterales</taxon>
        <taxon>Paracoccaceae</taxon>
        <taxon>Rhodovulum</taxon>
    </lineage>
</organism>
<sequence>MGLPTAHELSELKIAELDALAKDLAVARGIIMNRTRAKAIAEIEEIARKYDLPLDQLVGQVSGRDGGASTLKARPRFRHPEDPTLTWSGRGRQPLWLKALLATGVSLESLRTRD</sequence>
<evidence type="ECO:0000313" key="4">
    <source>
        <dbReference type="Proteomes" id="UP000249185"/>
    </source>
</evidence>
<reference evidence="3 4" key="1">
    <citation type="submission" date="2017-08" db="EMBL/GenBank/DDBJ databases">
        <title>Infants hospitalized years apart are colonized by the same room-sourced microbial strains.</title>
        <authorList>
            <person name="Brooks B."/>
            <person name="Olm M.R."/>
            <person name="Firek B.A."/>
            <person name="Baker R."/>
            <person name="Thomas B.C."/>
            <person name="Morowitz M.J."/>
            <person name="Banfield J.F."/>
        </authorList>
    </citation>
    <scope>NUCLEOTIDE SEQUENCE [LARGE SCALE GENOMIC DNA]</scope>
    <source>
        <strain evidence="3">S2_005_002_R2_34</strain>
    </source>
</reference>
<dbReference type="SMART" id="SM00528">
    <property type="entry name" value="HNS"/>
    <property type="match status" value="1"/>
</dbReference>
<evidence type="ECO:0000313" key="3">
    <source>
        <dbReference type="EMBL" id="PZQ48750.1"/>
    </source>
</evidence>
<dbReference type="SUPFAM" id="SSF81273">
    <property type="entry name" value="H-NS histone-like proteins"/>
    <property type="match status" value="1"/>
</dbReference>
<comment type="caution">
    <text evidence="3">The sequence shown here is derived from an EMBL/GenBank/DDBJ whole genome shotgun (WGS) entry which is preliminary data.</text>
</comment>
<dbReference type="AlphaFoldDB" id="A0A2W5QBG4"/>
<feature type="region of interest" description="Disordered" evidence="1">
    <location>
        <begin position="63"/>
        <end position="85"/>
    </location>
</feature>
<accession>A0A2W5QBG4</accession>